<dbReference type="InterPro" id="IPR021833">
    <property type="entry name" value="DUF3425"/>
</dbReference>
<feature type="compositionally biased region" description="Basic and acidic residues" evidence="1">
    <location>
        <begin position="321"/>
        <end position="346"/>
    </location>
</feature>
<accession>C8VI90</accession>
<dbReference type="Pfam" id="PF11905">
    <property type="entry name" value="DUF3425"/>
    <property type="match status" value="1"/>
</dbReference>
<proteinExistence type="predicted"/>
<evidence type="ECO:0000256" key="2">
    <source>
        <dbReference type="SAM" id="SignalP"/>
    </source>
</evidence>
<dbReference type="GeneID" id="2873758"/>
<sequence>MKFFQYFTVALLPATIFAIPAAEPEPKAVATAAAITAEDFHALVKRQSNLTDLIGDLTNSFGAIKDLLSTESLNNINLILTKAAELLSDPTTKQIKSLVNTASDLLGSDAIKNLLDQIPTLLDSVGGLLNKETLDKITNLLNNAALLLTKEFAENTRNLINDIVGVFACYSVARQSGESHCGEGWSRLRIICFSERGQPAADCSSELTLGPLHTHSIDPRSPFLDTLVGPIEVPGNPDCQSALGYCGRHTAYTGSIRRSPQLPRVRRAGASTNRGSQAAATAFLPRRSPIAPVFDQTSLFPVQPPMVMETPRKTPKTTKLTGDRAARKREQDRQAQRSAREKTRQKIAALEDRIETLTRFHSSGNIQELIEELDAQRKANEALRATLRSIEKAISGGLAEANIALKSYDPRKQSLDPGKQPTDGSISSDSENSKLIGTNGVAREVAQQSSLVGLSQQHHVPPQSASPPFEESAIIDKYSPNGTYVSLPDGISMTGKHPDEVNVPFNSTLHTFPLDMPMPIQALHSTEPPCDCCKQLLYMNDMLGRFALTCTRSMADQRIRDADIAIRAIVHGWDAVSHLYPLDPVWAMLRTADEAVWRTCGAIERLAVLRVVSLMLRYLSDPSEPNLTHLPRFMRQRPSQHRIIHKPLIDFVVWPSLRERLIMFPHQHCSEKFWSMFWTCFRFTWPYHLQDAFVQQGQTGLYRFSDAFTKSFYDLQNWCMTDDFFREFPDLEADVNMLPPGTDATPVTVSSDTLAMSDEAISHDTVGRLDPVTANMFTAFPADWSTRTQLF</sequence>
<feature type="region of interest" description="Disordered" evidence="1">
    <location>
        <begin position="305"/>
        <end position="346"/>
    </location>
</feature>
<dbReference type="CDD" id="cd14688">
    <property type="entry name" value="bZIP_YAP"/>
    <property type="match status" value="1"/>
</dbReference>
<dbReference type="HOGENOM" id="CLU_354881_0_0_1"/>
<evidence type="ECO:0000256" key="1">
    <source>
        <dbReference type="SAM" id="MobiDB-lite"/>
    </source>
</evidence>
<keyword evidence="4" id="KW-1185">Reference proteome</keyword>
<dbReference type="VEuPathDB" id="FungiDB:AN3216"/>
<feature type="signal peptide" evidence="2">
    <location>
        <begin position="1"/>
        <end position="18"/>
    </location>
</feature>
<evidence type="ECO:0000313" key="3">
    <source>
        <dbReference type="EMBL" id="CBF83166.1"/>
    </source>
</evidence>
<dbReference type="Proteomes" id="UP000000560">
    <property type="component" value="Chromosome VI"/>
</dbReference>
<name>Q5B8B4_EMENI</name>
<feature type="region of interest" description="Disordered" evidence="1">
    <location>
        <begin position="409"/>
        <end position="434"/>
    </location>
</feature>
<reference evidence="4" key="2">
    <citation type="journal article" date="2009" name="Fungal Genet. Biol.">
        <title>The 2008 update of the Aspergillus nidulans genome annotation: a community effort.</title>
        <authorList>
            <person name="Wortman J.R."/>
            <person name="Gilsenan J.M."/>
            <person name="Joardar V."/>
            <person name="Deegan J."/>
            <person name="Clutterbuck J."/>
            <person name="Andersen M.R."/>
            <person name="Archer D."/>
            <person name="Bencina M."/>
            <person name="Braus G."/>
            <person name="Coutinho P."/>
            <person name="von Dohren H."/>
            <person name="Doonan J."/>
            <person name="Driessen A.J."/>
            <person name="Durek P."/>
            <person name="Espeso E."/>
            <person name="Fekete E."/>
            <person name="Flipphi M."/>
            <person name="Estrada C.G."/>
            <person name="Geysens S."/>
            <person name="Goldman G."/>
            <person name="de Groot P.W."/>
            <person name="Hansen K."/>
            <person name="Harris S.D."/>
            <person name="Heinekamp T."/>
            <person name="Helmstaedt K."/>
            <person name="Henrissat B."/>
            <person name="Hofmann G."/>
            <person name="Homan T."/>
            <person name="Horio T."/>
            <person name="Horiuchi H."/>
            <person name="James S."/>
            <person name="Jones M."/>
            <person name="Karaffa L."/>
            <person name="Karanyi Z."/>
            <person name="Kato M."/>
            <person name="Keller N."/>
            <person name="Kelly D.E."/>
            <person name="Kiel J.A."/>
            <person name="Kim J.M."/>
            <person name="van der Klei I.J."/>
            <person name="Klis F.M."/>
            <person name="Kovalchuk A."/>
            <person name="Krasevec N."/>
            <person name="Kubicek C.P."/>
            <person name="Liu B."/>
            <person name="Maccabe A."/>
            <person name="Meyer V."/>
            <person name="Mirabito P."/>
            <person name="Miskei M."/>
            <person name="Mos M."/>
            <person name="Mullins J."/>
            <person name="Nelson D.R."/>
            <person name="Nielsen J."/>
            <person name="Oakley B.R."/>
            <person name="Osmani S.A."/>
            <person name="Pakula T."/>
            <person name="Paszewski A."/>
            <person name="Paulsen I."/>
            <person name="Pilsyk S."/>
            <person name="Pocsi I."/>
            <person name="Punt P.J."/>
            <person name="Ram A.F."/>
            <person name="Ren Q."/>
            <person name="Robellet X."/>
            <person name="Robson G."/>
            <person name="Seiboth B."/>
            <person name="van Solingen P."/>
            <person name="Specht T."/>
            <person name="Sun J."/>
            <person name="Taheri-Talesh N."/>
            <person name="Takeshita N."/>
            <person name="Ussery D."/>
            <person name="vanKuyk P.A."/>
            <person name="Visser H."/>
            <person name="van de Vondervoort P.J."/>
            <person name="de Vries R.P."/>
            <person name="Walton J."/>
            <person name="Xiang X."/>
            <person name="Xiong Y."/>
            <person name="Zeng A.P."/>
            <person name="Brandt B.W."/>
            <person name="Cornell M.J."/>
            <person name="van den Hondel C.A."/>
            <person name="Visser J."/>
            <person name="Oliver S.G."/>
            <person name="Turner G."/>
        </authorList>
    </citation>
    <scope>GENOME REANNOTATION</scope>
    <source>
        <strain evidence="4">FGSC A4 / ATCC 38163 / CBS 112.46 / NRRL 194 / M139</strain>
    </source>
</reference>
<dbReference type="AlphaFoldDB" id="Q5B8B4"/>
<dbReference type="OrthoDB" id="5086080at2759"/>
<dbReference type="RefSeq" id="XP_660820.1">
    <property type="nucleotide sequence ID" value="XM_655728.1"/>
</dbReference>
<reference evidence="4" key="1">
    <citation type="journal article" date="2005" name="Nature">
        <title>Sequencing of Aspergillus nidulans and comparative analysis with A. fumigatus and A. oryzae.</title>
        <authorList>
            <person name="Galagan J.E."/>
            <person name="Calvo S.E."/>
            <person name="Cuomo C."/>
            <person name="Ma L.J."/>
            <person name="Wortman J.R."/>
            <person name="Batzoglou S."/>
            <person name="Lee S.I."/>
            <person name="Basturkmen M."/>
            <person name="Spevak C.C."/>
            <person name="Clutterbuck J."/>
            <person name="Kapitonov V."/>
            <person name="Jurka J."/>
            <person name="Scazzocchio C."/>
            <person name="Farman M."/>
            <person name="Butler J."/>
            <person name="Purcell S."/>
            <person name="Harris S."/>
            <person name="Braus G.H."/>
            <person name="Draht O."/>
            <person name="Busch S."/>
            <person name="D'Enfert C."/>
            <person name="Bouchier C."/>
            <person name="Goldman G.H."/>
            <person name="Bell-Pedersen D."/>
            <person name="Griffiths-Jones S."/>
            <person name="Doonan J.H."/>
            <person name="Yu J."/>
            <person name="Vienken K."/>
            <person name="Pain A."/>
            <person name="Freitag M."/>
            <person name="Selker E.U."/>
            <person name="Archer D.B."/>
            <person name="Penalva M.A."/>
            <person name="Oakley B.R."/>
            <person name="Momany M."/>
            <person name="Tanaka T."/>
            <person name="Kumagai T."/>
            <person name="Asai K."/>
            <person name="Machida M."/>
            <person name="Nierman W.C."/>
            <person name="Denning D.W."/>
            <person name="Caddick M."/>
            <person name="Hynes M."/>
            <person name="Paoletti M."/>
            <person name="Fischer R."/>
            <person name="Miller B."/>
            <person name="Dyer P."/>
            <person name="Sachs M.S."/>
            <person name="Osmani S.A."/>
            <person name="Birren B.W."/>
        </authorList>
    </citation>
    <scope>NUCLEOTIDE SEQUENCE [LARGE SCALE GENOMIC DNA]</scope>
    <source>
        <strain evidence="4">FGSC A4 / ATCC 38163 / CBS 112.46 / NRRL 194 / M139</strain>
    </source>
</reference>
<protein>
    <submittedName>
        <fullName evidence="3">B-zip transcription factor (Eurofung)</fullName>
    </submittedName>
</protein>
<feature type="compositionally biased region" description="Polar residues" evidence="1">
    <location>
        <begin position="422"/>
        <end position="434"/>
    </location>
</feature>
<dbReference type="InParanoid" id="Q5B8B4"/>
<evidence type="ECO:0000313" key="4">
    <source>
        <dbReference type="Proteomes" id="UP000000560"/>
    </source>
</evidence>
<dbReference type="eggNOG" id="ENOG502SKDE">
    <property type="taxonomic scope" value="Eukaryota"/>
</dbReference>
<keyword evidence="2" id="KW-0732">Signal</keyword>
<dbReference type="PANTHER" id="PTHR37012:SF7">
    <property type="entry name" value="B-ZIP TRANSCRIPTION FACTOR (EUROFUNG)-RELATED"/>
    <property type="match status" value="1"/>
</dbReference>
<accession>Q5B8B4</accession>
<gene>
    <name evidence="3" type="ORF">ANIA_03216</name>
</gene>
<feature type="chain" id="PRO_5010299500" evidence="2">
    <location>
        <begin position="19"/>
        <end position="791"/>
    </location>
</feature>
<dbReference type="PANTHER" id="PTHR37012">
    <property type="entry name" value="B-ZIP TRANSCRIPTION FACTOR (EUROFUNG)-RELATED"/>
    <property type="match status" value="1"/>
</dbReference>
<organism evidence="3 4">
    <name type="scientific">Emericella nidulans (strain FGSC A4 / ATCC 38163 / CBS 112.46 / NRRL 194 / M139)</name>
    <name type="common">Aspergillus nidulans</name>
    <dbReference type="NCBI Taxonomy" id="227321"/>
    <lineage>
        <taxon>Eukaryota</taxon>
        <taxon>Fungi</taxon>
        <taxon>Dikarya</taxon>
        <taxon>Ascomycota</taxon>
        <taxon>Pezizomycotina</taxon>
        <taxon>Eurotiomycetes</taxon>
        <taxon>Eurotiomycetidae</taxon>
        <taxon>Eurotiales</taxon>
        <taxon>Aspergillaceae</taxon>
        <taxon>Aspergillus</taxon>
        <taxon>Aspergillus subgen. Nidulantes</taxon>
    </lineage>
</organism>
<dbReference type="EMBL" id="BN001306">
    <property type="protein sequence ID" value="CBF83166.1"/>
    <property type="molecule type" value="Genomic_DNA"/>
</dbReference>
<dbReference type="KEGG" id="ani:ANIA_03216"/>